<dbReference type="RefSeq" id="WP_191797626.1">
    <property type="nucleotide sequence ID" value="NZ_JACSQL010000001.1"/>
</dbReference>
<evidence type="ECO:0000259" key="1">
    <source>
        <dbReference type="PROSITE" id="PS51186"/>
    </source>
</evidence>
<dbReference type="InterPro" id="IPR016181">
    <property type="entry name" value="Acyl_CoA_acyltransferase"/>
</dbReference>
<dbReference type="Pfam" id="PF13302">
    <property type="entry name" value="Acetyltransf_3"/>
    <property type="match status" value="1"/>
</dbReference>
<comment type="caution">
    <text evidence="2">The sequence shown here is derived from an EMBL/GenBank/DDBJ whole genome shotgun (WGS) entry which is preliminary data.</text>
</comment>
<accession>A0ABR8STF8</accession>
<evidence type="ECO:0000313" key="2">
    <source>
        <dbReference type="EMBL" id="MBD7966781.1"/>
    </source>
</evidence>
<dbReference type="PROSITE" id="PS51186">
    <property type="entry name" value="GNAT"/>
    <property type="match status" value="1"/>
</dbReference>
<reference evidence="2 3" key="1">
    <citation type="submission" date="2020-08" db="EMBL/GenBank/DDBJ databases">
        <title>A Genomic Blueprint of the Chicken Gut Microbiome.</title>
        <authorList>
            <person name="Gilroy R."/>
            <person name="Ravi A."/>
            <person name="Getino M."/>
            <person name="Pursley I."/>
            <person name="Horton D.L."/>
            <person name="Alikhan N.-F."/>
            <person name="Baker D."/>
            <person name="Gharbi K."/>
            <person name="Hall N."/>
            <person name="Watson M."/>
            <person name="Adriaenssens E.M."/>
            <person name="Foster-Nyarko E."/>
            <person name="Jarju S."/>
            <person name="Secka A."/>
            <person name="Antonio M."/>
            <person name="Oren A."/>
            <person name="Chaudhuri R."/>
            <person name="La Ragione R.M."/>
            <person name="Hildebrand F."/>
            <person name="Pallen M.J."/>
        </authorList>
    </citation>
    <scope>NUCLEOTIDE SEQUENCE [LARGE SCALE GENOMIC DNA]</scope>
    <source>
        <strain evidence="2 3">Sa2BVA9</strain>
    </source>
</reference>
<evidence type="ECO:0000313" key="3">
    <source>
        <dbReference type="Proteomes" id="UP000608071"/>
    </source>
</evidence>
<proteinExistence type="predicted"/>
<name>A0ABR8STF8_9BACL</name>
<sequence length="199" mass="23560">MNKEVLFTEEPIFETERMILRRLDMDDLEEYFRFASDPLVSERTLWDRHESTEDTRVFLEKVQRSFVEKIAYRWAVIYKPEQRLIGRIGFIHLDEIHSCAEIGYALSSRYWGKGITTEALQEVIKYGVNHMNINRIEGRCNVDNLSSARVMKKVGMQEEGILREKFQIKGEFVDQIQFAMIKKDVQQEIRNFRQGGNNT</sequence>
<organism evidence="2 3">
    <name type="scientific">Paenibacillus gallinarum</name>
    <dbReference type="NCBI Taxonomy" id="2762232"/>
    <lineage>
        <taxon>Bacteria</taxon>
        <taxon>Bacillati</taxon>
        <taxon>Bacillota</taxon>
        <taxon>Bacilli</taxon>
        <taxon>Bacillales</taxon>
        <taxon>Paenibacillaceae</taxon>
        <taxon>Paenibacillus</taxon>
    </lineage>
</organism>
<feature type="domain" description="N-acetyltransferase" evidence="1">
    <location>
        <begin position="18"/>
        <end position="185"/>
    </location>
</feature>
<gene>
    <name evidence="2" type="ORF">H9647_01770</name>
</gene>
<dbReference type="SUPFAM" id="SSF55729">
    <property type="entry name" value="Acyl-CoA N-acyltransferases (Nat)"/>
    <property type="match status" value="1"/>
</dbReference>
<dbReference type="EMBL" id="JACSQL010000001">
    <property type="protein sequence ID" value="MBD7966781.1"/>
    <property type="molecule type" value="Genomic_DNA"/>
</dbReference>
<keyword evidence="3" id="KW-1185">Reference proteome</keyword>
<dbReference type="InterPro" id="IPR000182">
    <property type="entry name" value="GNAT_dom"/>
</dbReference>
<dbReference type="InterPro" id="IPR051531">
    <property type="entry name" value="N-acetyltransferase"/>
</dbReference>
<dbReference type="Gene3D" id="3.40.630.30">
    <property type="match status" value="1"/>
</dbReference>
<protein>
    <submittedName>
        <fullName evidence="2">GNAT family N-acetyltransferase</fullName>
    </submittedName>
</protein>
<dbReference type="PANTHER" id="PTHR43792">
    <property type="entry name" value="GNAT FAMILY, PUTATIVE (AFU_ORTHOLOGUE AFUA_3G00765)-RELATED-RELATED"/>
    <property type="match status" value="1"/>
</dbReference>
<dbReference type="Proteomes" id="UP000608071">
    <property type="component" value="Unassembled WGS sequence"/>
</dbReference>